<sequence>MMVTKAEEETEAAEIEEAETRQRGRRRRRRGGRGGGGEEADIEKWERDDTNKRAREGSDDEESKGER</sequence>
<dbReference type="Proteomes" id="UP001420932">
    <property type="component" value="Unassembled WGS sequence"/>
</dbReference>
<reference evidence="2 3" key="1">
    <citation type="submission" date="2024-01" db="EMBL/GenBank/DDBJ databases">
        <title>Genome assemblies of Stephania.</title>
        <authorList>
            <person name="Yang L."/>
        </authorList>
    </citation>
    <scope>NUCLEOTIDE SEQUENCE [LARGE SCALE GENOMIC DNA]</scope>
    <source>
        <strain evidence="2">YNDBR</strain>
        <tissue evidence="2">Leaf</tissue>
    </source>
</reference>
<protein>
    <submittedName>
        <fullName evidence="2">Uncharacterized protein</fullName>
    </submittedName>
</protein>
<evidence type="ECO:0000313" key="2">
    <source>
        <dbReference type="EMBL" id="KAK9169851.1"/>
    </source>
</evidence>
<accession>A0AAP0LEY8</accession>
<keyword evidence="3" id="KW-1185">Reference proteome</keyword>
<comment type="caution">
    <text evidence="2">The sequence shown here is derived from an EMBL/GenBank/DDBJ whole genome shotgun (WGS) entry which is preliminary data.</text>
</comment>
<gene>
    <name evidence="2" type="ORF">Syun_001991</name>
</gene>
<feature type="compositionally biased region" description="Acidic residues" evidence="1">
    <location>
        <begin position="58"/>
        <end position="67"/>
    </location>
</feature>
<evidence type="ECO:0000313" key="3">
    <source>
        <dbReference type="Proteomes" id="UP001420932"/>
    </source>
</evidence>
<evidence type="ECO:0000256" key="1">
    <source>
        <dbReference type="SAM" id="MobiDB-lite"/>
    </source>
</evidence>
<organism evidence="2 3">
    <name type="scientific">Stephania yunnanensis</name>
    <dbReference type="NCBI Taxonomy" id="152371"/>
    <lineage>
        <taxon>Eukaryota</taxon>
        <taxon>Viridiplantae</taxon>
        <taxon>Streptophyta</taxon>
        <taxon>Embryophyta</taxon>
        <taxon>Tracheophyta</taxon>
        <taxon>Spermatophyta</taxon>
        <taxon>Magnoliopsida</taxon>
        <taxon>Ranunculales</taxon>
        <taxon>Menispermaceae</taxon>
        <taxon>Menispermoideae</taxon>
        <taxon>Cissampelideae</taxon>
        <taxon>Stephania</taxon>
    </lineage>
</organism>
<dbReference type="EMBL" id="JBBNAF010000001">
    <property type="protein sequence ID" value="KAK9169851.1"/>
    <property type="molecule type" value="Genomic_DNA"/>
</dbReference>
<feature type="compositionally biased region" description="Basic and acidic residues" evidence="1">
    <location>
        <begin position="42"/>
        <end position="57"/>
    </location>
</feature>
<name>A0AAP0LEY8_9MAGN</name>
<feature type="compositionally biased region" description="Basic residues" evidence="1">
    <location>
        <begin position="23"/>
        <end position="32"/>
    </location>
</feature>
<proteinExistence type="predicted"/>
<dbReference type="AlphaFoldDB" id="A0AAP0LEY8"/>
<feature type="compositionally biased region" description="Acidic residues" evidence="1">
    <location>
        <begin position="8"/>
        <end position="17"/>
    </location>
</feature>
<feature type="region of interest" description="Disordered" evidence="1">
    <location>
        <begin position="1"/>
        <end position="67"/>
    </location>
</feature>